<gene>
    <name evidence="2" type="ORF">V9T40_003776</name>
</gene>
<dbReference type="AlphaFoldDB" id="A0AAN9TU65"/>
<keyword evidence="3" id="KW-1185">Reference proteome</keyword>
<dbReference type="EMBL" id="JBBCAQ010000006">
    <property type="protein sequence ID" value="KAK7603777.1"/>
    <property type="molecule type" value="Genomic_DNA"/>
</dbReference>
<comment type="caution">
    <text evidence="2">The sequence shown here is derived from an EMBL/GenBank/DDBJ whole genome shotgun (WGS) entry which is preliminary data.</text>
</comment>
<proteinExistence type="predicted"/>
<protein>
    <submittedName>
        <fullName evidence="2">Uncharacterized protein</fullName>
    </submittedName>
</protein>
<name>A0AAN9TU65_9HEMI</name>
<evidence type="ECO:0000313" key="3">
    <source>
        <dbReference type="Proteomes" id="UP001367676"/>
    </source>
</evidence>
<reference evidence="2 3" key="1">
    <citation type="submission" date="2024-03" db="EMBL/GenBank/DDBJ databases">
        <title>Adaptation during the transition from Ophiocordyceps entomopathogen to insect associate is accompanied by gene loss and intensified selection.</title>
        <authorList>
            <person name="Ward C.M."/>
            <person name="Onetto C.A."/>
            <person name="Borneman A.R."/>
        </authorList>
    </citation>
    <scope>NUCLEOTIDE SEQUENCE [LARGE SCALE GENOMIC DNA]</scope>
    <source>
        <strain evidence="2">AWRI1</strain>
        <tissue evidence="2">Single Adult Female</tissue>
    </source>
</reference>
<evidence type="ECO:0000256" key="1">
    <source>
        <dbReference type="SAM" id="MobiDB-lite"/>
    </source>
</evidence>
<feature type="region of interest" description="Disordered" evidence="1">
    <location>
        <begin position="1"/>
        <end position="25"/>
    </location>
</feature>
<accession>A0AAN9TU65</accession>
<sequence length="161" mass="17801">MQKITLPYSPLTDDNDVSDASPQSVGWDSDDVNSDVLQSFEYSVCVQVCVSVYILSYIRYSCSSSSENETLYSRERSAANSNDAKNPSFAPHDRSTPSLSNSSVFYIFEAKYCCIAAAVKGRVARHTDKYLFTTVLAKVRVHALLAAIKNLFHAEPLLNLA</sequence>
<dbReference type="Proteomes" id="UP001367676">
    <property type="component" value="Unassembled WGS sequence"/>
</dbReference>
<evidence type="ECO:0000313" key="2">
    <source>
        <dbReference type="EMBL" id="KAK7603777.1"/>
    </source>
</evidence>
<feature type="region of interest" description="Disordered" evidence="1">
    <location>
        <begin position="75"/>
        <end position="97"/>
    </location>
</feature>
<organism evidence="2 3">
    <name type="scientific">Parthenolecanium corni</name>
    <dbReference type="NCBI Taxonomy" id="536013"/>
    <lineage>
        <taxon>Eukaryota</taxon>
        <taxon>Metazoa</taxon>
        <taxon>Ecdysozoa</taxon>
        <taxon>Arthropoda</taxon>
        <taxon>Hexapoda</taxon>
        <taxon>Insecta</taxon>
        <taxon>Pterygota</taxon>
        <taxon>Neoptera</taxon>
        <taxon>Paraneoptera</taxon>
        <taxon>Hemiptera</taxon>
        <taxon>Sternorrhyncha</taxon>
        <taxon>Coccoidea</taxon>
        <taxon>Coccidae</taxon>
        <taxon>Parthenolecanium</taxon>
    </lineage>
</organism>